<proteinExistence type="predicted"/>
<evidence type="ECO:0000256" key="1">
    <source>
        <dbReference type="SAM" id="MobiDB-lite"/>
    </source>
</evidence>
<feature type="compositionally biased region" description="Acidic residues" evidence="1">
    <location>
        <begin position="16"/>
        <end position="29"/>
    </location>
</feature>
<dbReference type="AlphaFoldDB" id="A0AAD6HR29"/>
<dbReference type="EMBL" id="JAQJAN010000004">
    <property type="protein sequence ID" value="KAJ5732356.1"/>
    <property type="molecule type" value="Genomic_DNA"/>
</dbReference>
<organism evidence="2 3">
    <name type="scientific">Penicillium malachiteum</name>
    <dbReference type="NCBI Taxonomy" id="1324776"/>
    <lineage>
        <taxon>Eukaryota</taxon>
        <taxon>Fungi</taxon>
        <taxon>Dikarya</taxon>
        <taxon>Ascomycota</taxon>
        <taxon>Pezizomycotina</taxon>
        <taxon>Eurotiomycetes</taxon>
        <taxon>Eurotiomycetidae</taxon>
        <taxon>Eurotiales</taxon>
        <taxon>Aspergillaceae</taxon>
        <taxon>Penicillium</taxon>
    </lineage>
</organism>
<reference evidence="2" key="1">
    <citation type="journal article" date="2023" name="IMA Fungus">
        <title>Comparative genomic study of the Penicillium genus elucidates a diverse pangenome and 15 lateral gene transfer events.</title>
        <authorList>
            <person name="Petersen C."/>
            <person name="Sorensen T."/>
            <person name="Nielsen M.R."/>
            <person name="Sondergaard T.E."/>
            <person name="Sorensen J.L."/>
            <person name="Fitzpatrick D.A."/>
            <person name="Frisvad J.C."/>
            <person name="Nielsen K.L."/>
        </authorList>
    </citation>
    <scope>NUCLEOTIDE SEQUENCE</scope>
    <source>
        <strain evidence="2">IBT 17514</strain>
    </source>
</reference>
<keyword evidence="3" id="KW-1185">Reference proteome</keyword>
<accession>A0AAD6HR29</accession>
<feature type="region of interest" description="Disordered" evidence="1">
    <location>
        <begin position="1"/>
        <end position="29"/>
    </location>
</feature>
<comment type="caution">
    <text evidence="2">The sequence shown here is derived from an EMBL/GenBank/DDBJ whole genome shotgun (WGS) entry which is preliminary data.</text>
</comment>
<gene>
    <name evidence="2" type="ORF">N7493_003837</name>
</gene>
<evidence type="ECO:0000313" key="2">
    <source>
        <dbReference type="EMBL" id="KAJ5732356.1"/>
    </source>
</evidence>
<sequence>MSFVQAEVALPAMRSDEDEAASDEEVEVPFDELEELDEQLEEDPWDSDSLPPELDEIVTLPSNVYSDSIV</sequence>
<dbReference type="Proteomes" id="UP001215712">
    <property type="component" value="Unassembled WGS sequence"/>
</dbReference>
<protein>
    <submittedName>
        <fullName evidence="2">Uncharacterized protein</fullName>
    </submittedName>
</protein>
<reference evidence="2" key="2">
    <citation type="submission" date="2023-01" db="EMBL/GenBank/DDBJ databases">
        <authorList>
            <person name="Petersen C."/>
        </authorList>
    </citation>
    <scope>NUCLEOTIDE SEQUENCE</scope>
    <source>
        <strain evidence="2">IBT 17514</strain>
    </source>
</reference>
<evidence type="ECO:0000313" key="3">
    <source>
        <dbReference type="Proteomes" id="UP001215712"/>
    </source>
</evidence>
<name>A0AAD6HR29_9EURO</name>